<evidence type="ECO:0000256" key="1">
    <source>
        <dbReference type="SAM" id="Phobius"/>
    </source>
</evidence>
<feature type="transmembrane region" description="Helical" evidence="1">
    <location>
        <begin position="37"/>
        <end position="55"/>
    </location>
</feature>
<feature type="transmembrane region" description="Helical" evidence="1">
    <location>
        <begin position="61"/>
        <end position="78"/>
    </location>
</feature>
<protein>
    <submittedName>
        <fullName evidence="2">Uncharacterized protein</fullName>
    </submittedName>
</protein>
<keyword evidence="3" id="KW-1185">Reference proteome</keyword>
<dbReference type="EMBL" id="AOIJ01000013">
    <property type="protein sequence ID" value="ELY84743.1"/>
    <property type="molecule type" value="Genomic_DNA"/>
</dbReference>
<reference evidence="2 3" key="1">
    <citation type="journal article" date="2014" name="PLoS Genet.">
        <title>Phylogenetically driven sequencing of extremely halophilic archaea reveals strategies for static and dynamic osmo-response.</title>
        <authorList>
            <person name="Becker E.A."/>
            <person name="Seitzer P.M."/>
            <person name="Tritt A."/>
            <person name="Larsen D."/>
            <person name="Krusor M."/>
            <person name="Yao A.I."/>
            <person name="Wu D."/>
            <person name="Madern D."/>
            <person name="Eisen J.A."/>
            <person name="Darling A.E."/>
            <person name="Facciotti M.T."/>
        </authorList>
    </citation>
    <scope>NUCLEOTIDE SEQUENCE [LARGE SCALE GENOMIC DNA]</scope>
    <source>
        <strain evidence="2 3">JCM 14663</strain>
    </source>
</reference>
<name>L9ZHV3_9EURY</name>
<keyword evidence="1" id="KW-0472">Membrane</keyword>
<evidence type="ECO:0000313" key="3">
    <source>
        <dbReference type="Proteomes" id="UP000011592"/>
    </source>
</evidence>
<accession>L9ZHV3</accession>
<dbReference type="AlphaFoldDB" id="L9ZHV3"/>
<dbReference type="Proteomes" id="UP000011592">
    <property type="component" value="Unassembled WGS sequence"/>
</dbReference>
<dbReference type="RefSeq" id="WP_008451693.1">
    <property type="nucleotide sequence ID" value="NZ_AOIJ01000013.1"/>
</dbReference>
<gene>
    <name evidence="2" type="ORF">C486_00390</name>
</gene>
<keyword evidence="1" id="KW-1133">Transmembrane helix</keyword>
<comment type="caution">
    <text evidence="2">The sequence shown here is derived from an EMBL/GenBank/DDBJ whole genome shotgun (WGS) entry which is preliminary data.</text>
</comment>
<organism evidence="2 3">
    <name type="scientific">Natrinema gari JCM 14663</name>
    <dbReference type="NCBI Taxonomy" id="1230459"/>
    <lineage>
        <taxon>Archaea</taxon>
        <taxon>Methanobacteriati</taxon>
        <taxon>Methanobacteriota</taxon>
        <taxon>Stenosarchaea group</taxon>
        <taxon>Halobacteria</taxon>
        <taxon>Halobacteriales</taxon>
        <taxon>Natrialbaceae</taxon>
        <taxon>Natrinema</taxon>
    </lineage>
</organism>
<evidence type="ECO:0000313" key="2">
    <source>
        <dbReference type="EMBL" id="ELY84743.1"/>
    </source>
</evidence>
<sequence length="100" mass="10747">MSNDRSTRLDSLVQTLVIRDDCPCGDCAAESWIKLRAVAVAIAPALVAIALLAALEAPESIRWLVPLGLVFVGSKIVTRPINRHNERHGCVADTGGETDR</sequence>
<keyword evidence="1" id="KW-0812">Transmembrane</keyword>
<proteinExistence type="predicted"/>